<evidence type="ECO:0000313" key="7">
    <source>
        <dbReference type="EMBL" id="OXM60011.1"/>
    </source>
</evidence>
<evidence type="ECO:0000256" key="5">
    <source>
        <dbReference type="RuleBase" id="RU003476"/>
    </source>
</evidence>
<evidence type="ECO:0000256" key="3">
    <source>
        <dbReference type="ARBA" id="ARBA00022801"/>
    </source>
</evidence>
<protein>
    <submittedName>
        <fullName evidence="7">NUDIX hydrolase</fullName>
    </submittedName>
</protein>
<dbReference type="RefSeq" id="WP_093953678.1">
    <property type="nucleotide sequence ID" value="NZ_NMUL01000067.1"/>
</dbReference>
<dbReference type="PANTHER" id="PTHR43046">
    <property type="entry name" value="GDP-MANNOSE MANNOSYL HYDROLASE"/>
    <property type="match status" value="1"/>
</dbReference>
<comment type="similarity">
    <text evidence="2 5">Belongs to the Nudix hydrolase family.</text>
</comment>
<dbReference type="SUPFAM" id="SSF55811">
    <property type="entry name" value="Nudix"/>
    <property type="match status" value="1"/>
</dbReference>
<dbReference type="InterPro" id="IPR000086">
    <property type="entry name" value="NUDIX_hydrolase_dom"/>
</dbReference>
<gene>
    <name evidence="7" type="ORF">CF165_44765</name>
</gene>
<keyword evidence="3 5" id="KW-0378">Hydrolase</keyword>
<dbReference type="AlphaFoldDB" id="A0A229SMV1"/>
<reference evidence="8" key="1">
    <citation type="submission" date="2017-07" db="EMBL/GenBank/DDBJ databases">
        <title>Comparative genome mining reveals phylogenetic distribution patterns of secondary metabolites in Amycolatopsis.</title>
        <authorList>
            <person name="Adamek M."/>
            <person name="Alanjary M."/>
            <person name="Sales-Ortells H."/>
            <person name="Goodfellow M."/>
            <person name="Bull A.T."/>
            <person name="Kalinowski J."/>
            <person name="Ziemert N."/>
        </authorList>
    </citation>
    <scope>NUCLEOTIDE SEQUENCE [LARGE SCALE GENOMIC DNA]</scope>
    <source>
        <strain evidence="8">H5</strain>
    </source>
</reference>
<evidence type="ECO:0000259" key="6">
    <source>
        <dbReference type="PROSITE" id="PS51462"/>
    </source>
</evidence>
<dbReference type="GO" id="GO:0016787">
    <property type="term" value="F:hydrolase activity"/>
    <property type="evidence" value="ECO:0007669"/>
    <property type="project" value="UniProtKB-KW"/>
</dbReference>
<feature type="domain" description="Nudix hydrolase" evidence="6">
    <location>
        <begin position="16"/>
        <end position="148"/>
    </location>
</feature>
<evidence type="ECO:0000256" key="2">
    <source>
        <dbReference type="ARBA" id="ARBA00005582"/>
    </source>
</evidence>
<dbReference type="PANTHER" id="PTHR43046:SF12">
    <property type="entry name" value="GDP-MANNOSE MANNOSYL HYDROLASE"/>
    <property type="match status" value="1"/>
</dbReference>
<evidence type="ECO:0000313" key="8">
    <source>
        <dbReference type="Proteomes" id="UP000215199"/>
    </source>
</evidence>
<dbReference type="Gene3D" id="3.90.79.10">
    <property type="entry name" value="Nucleoside Triphosphate Pyrophosphohydrolase"/>
    <property type="match status" value="1"/>
</dbReference>
<dbReference type="CDD" id="cd18876">
    <property type="entry name" value="NUDIX_Hydrolase"/>
    <property type="match status" value="1"/>
</dbReference>
<dbReference type="PROSITE" id="PS00893">
    <property type="entry name" value="NUDIX_BOX"/>
    <property type="match status" value="1"/>
</dbReference>
<dbReference type="OrthoDB" id="4247482at2"/>
<dbReference type="PRINTS" id="PR00502">
    <property type="entry name" value="NUDIXFAMILY"/>
</dbReference>
<dbReference type="PROSITE" id="PS51462">
    <property type="entry name" value="NUDIX"/>
    <property type="match status" value="1"/>
</dbReference>
<evidence type="ECO:0000256" key="1">
    <source>
        <dbReference type="ARBA" id="ARBA00001946"/>
    </source>
</evidence>
<accession>A0A229SMV1</accession>
<comment type="caution">
    <text evidence="7">The sequence shown here is derived from an EMBL/GenBank/DDBJ whole genome shotgun (WGS) entry which is preliminary data.</text>
</comment>
<dbReference type="InterPro" id="IPR015797">
    <property type="entry name" value="NUDIX_hydrolase-like_dom_sf"/>
</dbReference>
<dbReference type="Pfam" id="PF00293">
    <property type="entry name" value="NUDIX"/>
    <property type="match status" value="1"/>
</dbReference>
<keyword evidence="4" id="KW-0460">Magnesium</keyword>
<dbReference type="InterPro" id="IPR020084">
    <property type="entry name" value="NUDIX_hydrolase_CS"/>
</dbReference>
<organism evidence="7 8">
    <name type="scientific">Amycolatopsis vastitatis</name>
    <dbReference type="NCBI Taxonomy" id="1905142"/>
    <lineage>
        <taxon>Bacteria</taxon>
        <taxon>Bacillati</taxon>
        <taxon>Actinomycetota</taxon>
        <taxon>Actinomycetes</taxon>
        <taxon>Pseudonocardiales</taxon>
        <taxon>Pseudonocardiaceae</taxon>
        <taxon>Amycolatopsis</taxon>
    </lineage>
</organism>
<dbReference type="InterPro" id="IPR020476">
    <property type="entry name" value="Nudix_hydrolase"/>
</dbReference>
<comment type="cofactor">
    <cofactor evidence="1">
        <name>Mg(2+)</name>
        <dbReference type="ChEBI" id="CHEBI:18420"/>
    </cofactor>
</comment>
<sequence>MTQGWLPPAEYYATLPKQIASAGVIFRDAEGRVLLVEPTYGAETWELPGGGLDEGESPWAGARREIKEELGFDLLPGRLLVVDWVPPQPDGRPALTNNLFDGGILGEDQIASLRLADGELKRSKFATRAEAAGMLRPHMARRVAVCLDVVDTGRTAYLENGFDPLGPGDVS</sequence>
<proteinExistence type="inferred from homology"/>
<evidence type="ECO:0000256" key="4">
    <source>
        <dbReference type="ARBA" id="ARBA00022842"/>
    </source>
</evidence>
<keyword evidence="8" id="KW-1185">Reference proteome</keyword>
<dbReference type="Proteomes" id="UP000215199">
    <property type="component" value="Unassembled WGS sequence"/>
</dbReference>
<name>A0A229SMV1_9PSEU</name>
<dbReference type="EMBL" id="NMUL01000067">
    <property type="protein sequence ID" value="OXM60011.1"/>
    <property type="molecule type" value="Genomic_DNA"/>
</dbReference>